<feature type="compositionally biased region" description="Polar residues" evidence="12">
    <location>
        <begin position="43"/>
        <end position="63"/>
    </location>
</feature>
<reference evidence="13 14" key="1">
    <citation type="journal article" date="2018" name="BMC Genomics">
        <title>Genomic evidence for intraspecific hybridization in a clonal and extremely halotolerant yeast.</title>
        <authorList>
            <person name="Gostincar C."/>
            <person name="Stajich J.E."/>
            <person name="Zupancic J."/>
            <person name="Zalar P."/>
            <person name="Gunde-Cimerman N."/>
        </authorList>
    </citation>
    <scope>NUCLEOTIDE SEQUENCE [LARGE SCALE GENOMIC DNA]</scope>
    <source>
        <strain evidence="13 14">EXF-171</strain>
    </source>
</reference>
<evidence type="ECO:0000256" key="8">
    <source>
        <dbReference type="ARBA" id="ARBA00022857"/>
    </source>
</evidence>
<dbReference type="Gene3D" id="3.50.50.60">
    <property type="entry name" value="FAD/NAD(P)-binding domain"/>
    <property type="match status" value="2"/>
</dbReference>
<dbReference type="PANTHER" id="PTHR42877">
    <property type="entry name" value="L-ORNITHINE N(5)-MONOOXYGENASE-RELATED"/>
    <property type="match status" value="1"/>
</dbReference>
<comment type="caution">
    <text evidence="13">The sequence shown here is derived from an EMBL/GenBank/DDBJ whole genome shotgun (WGS) entry which is preliminary data.</text>
</comment>
<dbReference type="InterPro" id="IPR025700">
    <property type="entry name" value="Lys/Orn_oxygenase"/>
</dbReference>
<evidence type="ECO:0000256" key="2">
    <source>
        <dbReference type="ARBA" id="ARBA00004924"/>
    </source>
</evidence>
<name>A0A3M7F0X3_HORWE</name>
<dbReference type="AlphaFoldDB" id="A0A3M7F0X3"/>
<keyword evidence="9" id="KW-0560">Oxidoreductase</keyword>
<evidence type="ECO:0000256" key="6">
    <source>
        <dbReference type="ARBA" id="ARBA00022630"/>
    </source>
</evidence>
<evidence type="ECO:0000256" key="3">
    <source>
        <dbReference type="ARBA" id="ARBA00007588"/>
    </source>
</evidence>
<dbReference type="GO" id="GO:0016491">
    <property type="term" value="F:oxidoreductase activity"/>
    <property type="evidence" value="ECO:0007669"/>
    <property type="project" value="UniProtKB-KW"/>
</dbReference>
<evidence type="ECO:0000256" key="10">
    <source>
        <dbReference type="ARBA" id="ARBA00047598"/>
    </source>
</evidence>
<dbReference type="OrthoDB" id="74360at2759"/>
<dbReference type="Proteomes" id="UP000281468">
    <property type="component" value="Unassembled WGS sequence"/>
</dbReference>
<evidence type="ECO:0000256" key="9">
    <source>
        <dbReference type="ARBA" id="ARBA00023002"/>
    </source>
</evidence>
<evidence type="ECO:0000256" key="12">
    <source>
        <dbReference type="SAM" id="MobiDB-lite"/>
    </source>
</evidence>
<comment type="similarity">
    <text evidence="3">Belongs to the lysine N(6)-hydroxylase/L-ornithine N(5)-oxygenase family.</text>
</comment>
<gene>
    <name evidence="13" type="ORF">D0862_12098</name>
</gene>
<keyword evidence="6" id="KW-0285">Flavoprotein</keyword>
<dbReference type="SUPFAM" id="SSF51905">
    <property type="entry name" value="FAD/NAD(P)-binding domain"/>
    <property type="match status" value="1"/>
</dbReference>
<evidence type="ECO:0000256" key="5">
    <source>
        <dbReference type="ARBA" id="ARBA00012881"/>
    </source>
</evidence>
<dbReference type="InterPro" id="IPR051209">
    <property type="entry name" value="FAD-bind_Monooxygenase_sf"/>
</dbReference>
<dbReference type="VEuPathDB" id="FungiDB:BTJ68_14636"/>
<evidence type="ECO:0000256" key="11">
    <source>
        <dbReference type="ARBA" id="ARBA00049248"/>
    </source>
</evidence>
<keyword evidence="8" id="KW-0521">NADP</keyword>
<evidence type="ECO:0000256" key="7">
    <source>
        <dbReference type="ARBA" id="ARBA00022827"/>
    </source>
</evidence>
<dbReference type="PANTHER" id="PTHR42877:SF7">
    <property type="entry name" value="FLAVIN-BINDING MONOOXYGENASE-RELATED"/>
    <property type="match status" value="1"/>
</dbReference>
<comment type="similarity">
    <text evidence="4">Belongs to the FAD-binding monooxygenase family.</text>
</comment>
<keyword evidence="7" id="KW-0274">FAD</keyword>
<dbReference type="Pfam" id="PF13450">
    <property type="entry name" value="NAD_binding_8"/>
    <property type="match status" value="1"/>
</dbReference>
<evidence type="ECO:0000313" key="14">
    <source>
        <dbReference type="Proteomes" id="UP000281468"/>
    </source>
</evidence>
<proteinExistence type="inferred from homology"/>
<feature type="region of interest" description="Disordered" evidence="12">
    <location>
        <begin position="40"/>
        <end position="82"/>
    </location>
</feature>
<dbReference type="EC" id="1.14.13.196" evidence="5"/>
<evidence type="ECO:0000256" key="1">
    <source>
        <dbReference type="ARBA" id="ARBA00001974"/>
    </source>
</evidence>
<comment type="cofactor">
    <cofactor evidence="1">
        <name>FAD</name>
        <dbReference type="ChEBI" id="CHEBI:57692"/>
    </cofactor>
</comment>
<evidence type="ECO:0000313" key="13">
    <source>
        <dbReference type="EMBL" id="RMY82181.1"/>
    </source>
</evidence>
<evidence type="ECO:0000256" key="4">
    <source>
        <dbReference type="ARBA" id="ARBA00010139"/>
    </source>
</evidence>
<comment type="pathway">
    <text evidence="2">Siderophore biosynthesis.</text>
</comment>
<dbReference type="EMBL" id="QWIQ01000562">
    <property type="protein sequence ID" value="RMY82181.1"/>
    <property type="molecule type" value="Genomic_DNA"/>
</dbReference>
<dbReference type="InterPro" id="IPR036188">
    <property type="entry name" value="FAD/NAD-bd_sf"/>
</dbReference>
<dbReference type="Pfam" id="PF13434">
    <property type="entry name" value="Lys_Orn_oxgnase"/>
    <property type="match status" value="1"/>
</dbReference>
<comment type="catalytic activity">
    <reaction evidence="10">
        <text>L-ornithine + NADPH + O2 = N(5)-hydroxy-L-ornithine + NADP(+) + H2O</text>
        <dbReference type="Rhea" id="RHEA:41508"/>
        <dbReference type="ChEBI" id="CHEBI:15377"/>
        <dbReference type="ChEBI" id="CHEBI:15379"/>
        <dbReference type="ChEBI" id="CHEBI:46911"/>
        <dbReference type="ChEBI" id="CHEBI:57783"/>
        <dbReference type="ChEBI" id="CHEBI:58349"/>
        <dbReference type="ChEBI" id="CHEBI:78275"/>
        <dbReference type="EC" id="1.14.13.196"/>
    </reaction>
</comment>
<comment type="catalytic activity">
    <reaction evidence="11">
        <text>L-ornithine + NADH + O2 = N(5)-hydroxy-L-ornithine + NAD(+) + H2O</text>
        <dbReference type="Rhea" id="RHEA:41512"/>
        <dbReference type="ChEBI" id="CHEBI:15377"/>
        <dbReference type="ChEBI" id="CHEBI:15379"/>
        <dbReference type="ChEBI" id="CHEBI:46911"/>
        <dbReference type="ChEBI" id="CHEBI:57540"/>
        <dbReference type="ChEBI" id="CHEBI:57945"/>
        <dbReference type="ChEBI" id="CHEBI:78275"/>
        <dbReference type="EC" id="1.14.13.196"/>
    </reaction>
</comment>
<protein>
    <recommendedName>
        <fullName evidence="5">L-ornithine N(5)-monooxygenase [NAD(P)H]</fullName>
        <ecNumber evidence="5">1.14.13.196</ecNumber>
    </recommendedName>
</protein>
<organism evidence="13 14">
    <name type="scientific">Hortaea werneckii</name>
    <name type="common">Black yeast</name>
    <name type="synonym">Cladosporium werneckii</name>
    <dbReference type="NCBI Taxonomy" id="91943"/>
    <lineage>
        <taxon>Eukaryota</taxon>
        <taxon>Fungi</taxon>
        <taxon>Dikarya</taxon>
        <taxon>Ascomycota</taxon>
        <taxon>Pezizomycotina</taxon>
        <taxon>Dothideomycetes</taxon>
        <taxon>Dothideomycetidae</taxon>
        <taxon>Mycosphaerellales</taxon>
        <taxon>Teratosphaeriaceae</taxon>
        <taxon>Hortaea</taxon>
    </lineage>
</organism>
<sequence>MSAVPNLPEEVLRVHPVDPSLSHDSLLKYKSDVSHVEHAGVKQTGQPNGITHYPETNNTTGPKQQQQQQEEAFHTNPKANPQWQLHDRPIENQRPMRVIVIGAGYSGVYCGIRIPERMRNCSLAIYEKNAGIGGTWYENRYPGAACDVPSHSYQFSFNPKHDWSSLYAPSWEIREYTESTARKFGADRFVHLEHEVVGCRWDEAEGKWHVRVRKGGPEGEVFEDVADVVVTARGNLNTKQWPDIEGLGSFQGEVMHSAAWNERYDFRNKRVGVIGSGSSAIQIIPKLQQVEGAHLNCFIRSRTWISPPLAHGVQEKLGMGEKFEFTEELKQKFREDPQAWLDFRLMVEADANNIHAVTLKGTPMQQGAQKAFEEGMKERLKKKPEYFDWLKPGFAPGCRRLTPGPGFLEALVEDNVSFIRDRIRRIEPKGVVTEDGKLHEIDVLICATGFYASAAPPFPVTGLDGHSLKDHWHTRATNYLSLATDRFPNLFMMLGPNGAIGEGSLTMMIESTGDYILRAIRKLQRDNIKSMSIKPDRVRDFTRYCDAYFNGTVYMDDCQSWYRKDGQGRSGDFVTGLWPGSTLHCIEALRSPRWEDFDYEYIPEEDGSEVNQMAWLGNGWAVNQLKEQPSHADLGFYLMPQFQQRPLEGRPEDNEDFAVRHWSY</sequence>
<accession>A0A3M7F0X3</accession>